<dbReference type="InterPro" id="IPR011044">
    <property type="entry name" value="Quino_amine_DH_bsu"/>
</dbReference>
<dbReference type="EMBL" id="LN828717">
    <property type="protein sequence ID" value="CFW42382.1"/>
    <property type="molecule type" value="Genomic_DNA"/>
</dbReference>
<evidence type="ECO:0000259" key="3">
    <source>
        <dbReference type="SMART" id="SM00560"/>
    </source>
</evidence>
<dbReference type="EMBL" id="AJ630128">
    <property type="protein sequence ID" value="CAF34239.1"/>
    <property type="molecule type" value="Genomic_DNA"/>
</dbReference>
<gene>
    <name evidence="5" type="ORF">S-PM2d174</name>
    <name evidence="4" type="ORF">S-PM2p174</name>
</gene>
<reference evidence="5" key="4">
    <citation type="submission" date="2015-02" db="EMBL/GenBank/DDBJ databases">
        <authorList>
            <person name="Chooi Y.-H."/>
        </authorList>
    </citation>
    <scope>NUCLEOTIDE SEQUENCE</scope>
</reference>
<proteinExistence type="predicted"/>
<reference evidence="5 7" key="3">
    <citation type="journal article" date="2015" name="PLoS ONE">
        <title>Spontaneous Deletion of an "ORFanage" Region Facilitates Host Adaptation in a "Photosynthetic" Cyanophage.</title>
        <authorList>
            <person name="Puxty R.J."/>
            <person name="Perez-Sepulveda B."/>
            <person name="Rihtman B."/>
            <person name="Evans D.J."/>
            <person name="Millard A.D."/>
            <person name="Scanlan D.J."/>
        </authorList>
    </citation>
    <scope>NUCLEOTIDE SEQUENCE [LARGE SCALE GENOMIC DNA]</scope>
</reference>
<dbReference type="RefSeq" id="YP_195209.1">
    <property type="nucleotide sequence ID" value="NC_006820.1"/>
</dbReference>
<sequence>MPVSFNSPARNLFLLGSTGDIVGNFFKTIDQSSTTDSRHIPAEIRYNESDEKYLLAGQARDVDDKDFGFFEKRDLDGIAEWDVKVESTEVGVNTTLRAMELDSNGNLIVAGKTGSIPWVAKYSNGGVIDWQSTTNTADIEYTGLAIDSNDNIYACGSTPFNGGLIGQAFVEKFDSSGTPGWGKSAFMVGRDAVLLKCSVNTRGEVVAVGYLEDDSAWKGYIVKIDTTTGNVLWDRTLSSYELTSIGDYVNLICEDVYIDNQDQIYIVGRTNNPWTPRSTRGFIVKYSAEGNIIWQKETEDNIEFYNVRSDGDTEQTIVMGGQTQDGTALSNVVLSSYAKNGDLIWRRKIVHDNRTMDSTPRAYGLDFDSSFYYIFFKETSFVFEDTYTYARVSISGNGAGNFDYNSGATNNISYDILNVGDKIGRLSDGSVRQDSSDLITYPFSANKLIFDDLATQVSNKKRQMDTADSFEYSGSPAIRPADFQELNLLGDTGFVEGPDLMPNGTFDSNIDGWVGYNSTPAWDAGRLKINAPTQNDGAETSSGVPVSPNTNYTLSFDITYGTASAFLVQVRNSSNEVFPEGNITLAGTTSGTHTIAFNSYSNTSVYVRVMSGASTGTAFFDNIKLQEVKVLDQSGKGNDGVVNGATHNAAGYWEFDGVDDYISGNTTPLANTTEGTIESWIKTTSTANPGGHIYGESLPGTSTYWAHFRLNGSVLHFVVDDNIVVAQANGSSILNDGNWHHVAVTGDGTNWTFYVDGVAETPNFIQGDGTKWFNDAPGLTHYSIGVLDRTTRSNFFDGEIGEVRIYPRALTPAQVFQNYNATREKYTGVPASIYPKLDLIVKNGLILNLDAGVSSSYPGTGTTWTDLSGNGNTGTLVNGVGYNSGNGGSLVFDGSNDYVRGETTYSPTALQPLTLSVWFYNKGQSGNRGILGIINPFSQPIGSARMIVIRSTGAVYFWGSSSDFNPTNFISEVNSWTNAVFTIDTAKKITAYKNGIFNDDATISSLNDTNALNYDVGVRSLFNEYFDGNISQVSIYNRALTAQEVLQNFNALRTRFGL</sequence>
<dbReference type="Gene3D" id="2.60.120.260">
    <property type="entry name" value="Galactose-binding domain-like"/>
    <property type="match status" value="1"/>
</dbReference>
<dbReference type="SMART" id="SM00560">
    <property type="entry name" value="LamGL"/>
    <property type="match status" value="1"/>
</dbReference>
<protein>
    <submittedName>
        <fullName evidence="4">Hypothetical-Protein / belonging to T4-LIKE GC: 864</fullName>
    </submittedName>
</protein>
<accession>Q5GQG3</accession>
<dbReference type="InterPro" id="IPR006558">
    <property type="entry name" value="LamG-like"/>
</dbReference>
<dbReference type="SUPFAM" id="SSF49785">
    <property type="entry name" value="Galactose-binding domain-like"/>
    <property type="match status" value="1"/>
</dbReference>
<dbReference type="Proteomes" id="UP000000994">
    <property type="component" value="Segment"/>
</dbReference>
<dbReference type="SUPFAM" id="SSF50969">
    <property type="entry name" value="YVTN repeat-like/Quinoprotein amine dehydrogenase"/>
    <property type="match status" value="1"/>
</dbReference>
<dbReference type="Proteomes" id="UP000246186">
    <property type="component" value="Genome"/>
</dbReference>
<evidence type="ECO:0000256" key="1">
    <source>
        <dbReference type="ARBA" id="ARBA00022729"/>
    </source>
</evidence>
<dbReference type="SUPFAM" id="SSF49899">
    <property type="entry name" value="Concanavalin A-like lectins/glucanases"/>
    <property type="match status" value="2"/>
</dbReference>
<name>Q5GQG3_BPSYP</name>
<dbReference type="Pfam" id="PF13385">
    <property type="entry name" value="Laminin_G_3"/>
    <property type="match status" value="2"/>
</dbReference>
<dbReference type="InterPro" id="IPR013320">
    <property type="entry name" value="ConA-like_dom_sf"/>
</dbReference>
<keyword evidence="2" id="KW-1015">Disulfide bond</keyword>
<keyword evidence="1" id="KW-0732">Signal</keyword>
<evidence type="ECO:0000313" key="6">
    <source>
        <dbReference type="Proteomes" id="UP000000994"/>
    </source>
</evidence>
<keyword evidence="6" id="KW-1185">Reference proteome</keyword>
<organismHost>
    <name type="scientific">Synechococcus</name>
    <dbReference type="NCBI Taxonomy" id="1129"/>
</organismHost>
<evidence type="ECO:0000256" key="2">
    <source>
        <dbReference type="ARBA" id="ARBA00023157"/>
    </source>
</evidence>
<organism evidence="4 6">
    <name type="scientific">Synechococcus phage S-PM2</name>
    <dbReference type="NCBI Taxonomy" id="238854"/>
    <lineage>
        <taxon>Viruses</taxon>
        <taxon>Duplodnaviria</taxon>
        <taxon>Heunggongvirae</taxon>
        <taxon>Uroviricota</taxon>
        <taxon>Caudoviricetes</taxon>
        <taxon>Pantevenvirales</taxon>
        <taxon>Kyanoviridae</taxon>
        <taxon>Nodensvirus</taxon>
        <taxon>Nodensvirus spm2</taxon>
    </lineage>
</organism>
<evidence type="ECO:0000313" key="7">
    <source>
        <dbReference type="Proteomes" id="UP000246186"/>
    </source>
</evidence>
<dbReference type="KEGG" id="vg:3260256"/>
<dbReference type="InterPro" id="IPR008979">
    <property type="entry name" value="Galactose-bd-like_sf"/>
</dbReference>
<feature type="domain" description="LamG-like jellyroll fold" evidence="3">
    <location>
        <begin position="676"/>
        <end position="813"/>
    </location>
</feature>
<dbReference type="Gene3D" id="2.60.120.200">
    <property type="match status" value="2"/>
</dbReference>
<evidence type="ECO:0000313" key="5">
    <source>
        <dbReference type="EMBL" id="CFW42382.1"/>
    </source>
</evidence>
<reference evidence="4 6" key="1">
    <citation type="journal article" date="2004" name="Proc. Natl. Acad. Sci. U.S.A.">
        <title>Genetic organization of the psbAD region in phages infecting marine Synechococcus strains.</title>
        <authorList>
            <person name="Millard A."/>
            <person name="Clokie M.R."/>
            <person name="Shub D.A."/>
            <person name="Mann N.H."/>
        </authorList>
    </citation>
    <scope>NUCLEOTIDE SEQUENCE [LARGE SCALE GENOMIC DNA]</scope>
</reference>
<reference evidence="4 6" key="2">
    <citation type="journal article" date="2005" name="J. Bacteriol.">
        <title>The genome of S-PM2, a 'photosynthetic' T4-type bacteriophage that infects marine Synechococcus strains.</title>
        <authorList>
            <person name="Mann N.H."/>
            <person name="Clokie M.R."/>
            <person name="Millard A."/>
            <person name="Cook A."/>
            <person name="Wilson W.H."/>
            <person name="Wheatley P.J."/>
            <person name="Letarov A."/>
            <person name="Krisch H.M."/>
        </authorList>
    </citation>
    <scope>NUCLEOTIDE SEQUENCE</scope>
</reference>
<dbReference type="OrthoDB" id="28618at10239"/>
<evidence type="ECO:0000313" key="4">
    <source>
        <dbReference type="EMBL" id="CAF34239.1"/>
    </source>
</evidence>